<feature type="transmembrane region" description="Helical" evidence="12">
    <location>
        <begin position="240"/>
        <end position="261"/>
    </location>
</feature>
<feature type="transmembrane region" description="Helical" evidence="12">
    <location>
        <begin position="12"/>
        <end position="32"/>
    </location>
</feature>
<dbReference type="AlphaFoldDB" id="A0AAN4EWL3"/>
<evidence type="ECO:0000256" key="2">
    <source>
        <dbReference type="ARBA" id="ARBA00022448"/>
    </source>
</evidence>
<evidence type="ECO:0000256" key="6">
    <source>
        <dbReference type="ARBA" id="ARBA00022556"/>
    </source>
</evidence>
<keyword evidence="7 12" id="KW-0812">Transmembrane</keyword>
<dbReference type="EMBL" id="ABLGCN030000009">
    <property type="protein sequence ID" value="EMM7458917.1"/>
    <property type="molecule type" value="Genomic_DNA"/>
</dbReference>
<dbReference type="GO" id="GO:0009103">
    <property type="term" value="P:lipopolysaccharide biosynthetic process"/>
    <property type="evidence" value="ECO:0007669"/>
    <property type="project" value="UniProtKB-KW"/>
</dbReference>
<dbReference type="PANTHER" id="PTHR30561:SF9">
    <property type="entry name" value="4-AMINO-4-DEOXY-L-ARABINOSE-PHOSPHOUNDECAPRENOL FLIPPASE SUBUNIT ARNF-RELATED"/>
    <property type="match status" value="1"/>
</dbReference>
<evidence type="ECO:0000256" key="5">
    <source>
        <dbReference type="ARBA" id="ARBA00022519"/>
    </source>
</evidence>
<protein>
    <submittedName>
        <fullName evidence="14">EamA family transporter</fullName>
    </submittedName>
</protein>
<evidence type="ECO:0000256" key="3">
    <source>
        <dbReference type="ARBA" id="ARBA00022475"/>
    </source>
</evidence>
<dbReference type="PANTHER" id="PTHR30561">
    <property type="entry name" value="SMR FAMILY PROTON-DEPENDENT DRUG EFFLUX TRANSPORTER SUGE"/>
    <property type="match status" value="1"/>
</dbReference>
<gene>
    <name evidence="14" type="ORF">P7U51_003462</name>
</gene>
<proteinExistence type="predicted"/>
<comment type="subcellular location">
    <subcellularLocation>
        <location evidence="1">Cell membrane</location>
        <topology evidence="1">Multi-pass membrane protein</topology>
    </subcellularLocation>
</comment>
<keyword evidence="3" id="KW-1003">Cell membrane</keyword>
<feature type="transmembrane region" description="Helical" evidence="12">
    <location>
        <begin position="123"/>
        <end position="143"/>
    </location>
</feature>
<accession>A0AAN4EWL3</accession>
<dbReference type="RefSeq" id="WP_137348449.1">
    <property type="nucleotide sequence ID" value="NZ_JAQPDZ010000010.1"/>
</dbReference>
<feature type="transmembrane region" description="Helical" evidence="12">
    <location>
        <begin position="217"/>
        <end position="234"/>
    </location>
</feature>
<evidence type="ECO:0000256" key="11">
    <source>
        <dbReference type="ARBA" id="ARBA00023136"/>
    </source>
</evidence>
<evidence type="ECO:0000256" key="9">
    <source>
        <dbReference type="ARBA" id="ARBA00022989"/>
    </source>
</evidence>
<evidence type="ECO:0000256" key="1">
    <source>
        <dbReference type="ARBA" id="ARBA00004651"/>
    </source>
</evidence>
<name>A0AAN4EWL3_CITFR</name>
<evidence type="ECO:0000256" key="4">
    <source>
        <dbReference type="ARBA" id="ARBA00022516"/>
    </source>
</evidence>
<comment type="caution">
    <text evidence="14">The sequence shown here is derived from an EMBL/GenBank/DDBJ whole genome shotgun (WGS) entry which is preliminary data.</text>
</comment>
<keyword evidence="11 12" id="KW-0472">Membrane</keyword>
<keyword evidence="5" id="KW-0997">Cell inner membrane</keyword>
<dbReference type="GO" id="GO:0022857">
    <property type="term" value="F:transmembrane transporter activity"/>
    <property type="evidence" value="ECO:0007669"/>
    <property type="project" value="InterPro"/>
</dbReference>
<evidence type="ECO:0000256" key="10">
    <source>
        <dbReference type="ARBA" id="ARBA00023098"/>
    </source>
</evidence>
<feature type="transmembrane region" description="Helical" evidence="12">
    <location>
        <begin position="39"/>
        <end position="60"/>
    </location>
</feature>
<evidence type="ECO:0000313" key="15">
    <source>
        <dbReference type="Proteomes" id="UP001169574"/>
    </source>
</evidence>
<feature type="domain" description="EamA" evidence="13">
    <location>
        <begin position="149"/>
        <end position="283"/>
    </location>
</feature>
<feature type="transmembrane region" description="Helical" evidence="12">
    <location>
        <begin position="268"/>
        <end position="285"/>
    </location>
</feature>
<keyword evidence="6" id="KW-0441">Lipid A biosynthesis</keyword>
<reference evidence="14" key="1">
    <citation type="submission" date="2024-02" db="EMBL/GenBank/DDBJ databases">
        <authorList>
            <consortium name="Clinical and Environmental Microbiology Branch: Whole genome sequencing antimicrobial resistance pathogens in the healthcare setting"/>
        </authorList>
    </citation>
    <scope>NUCLEOTIDE SEQUENCE</scope>
    <source>
        <strain evidence="14">Whole organism</strain>
    </source>
</reference>
<feature type="transmembrane region" description="Helical" evidence="12">
    <location>
        <begin position="98"/>
        <end position="117"/>
    </location>
</feature>
<dbReference type="InterPro" id="IPR037185">
    <property type="entry name" value="EmrE-like"/>
</dbReference>
<feature type="transmembrane region" description="Helical" evidence="12">
    <location>
        <begin position="66"/>
        <end position="86"/>
    </location>
</feature>
<dbReference type="Pfam" id="PF00892">
    <property type="entry name" value="EamA"/>
    <property type="match status" value="1"/>
</dbReference>
<dbReference type="SUPFAM" id="SSF103481">
    <property type="entry name" value="Multidrug resistance efflux transporter EmrE"/>
    <property type="match status" value="2"/>
</dbReference>
<keyword evidence="10" id="KW-0443">Lipid metabolism</keyword>
<dbReference type="InterPro" id="IPR000620">
    <property type="entry name" value="EamA_dom"/>
</dbReference>
<feature type="transmembrane region" description="Helical" evidence="12">
    <location>
        <begin position="150"/>
        <end position="167"/>
    </location>
</feature>
<evidence type="ECO:0000259" key="13">
    <source>
        <dbReference type="Pfam" id="PF00892"/>
    </source>
</evidence>
<evidence type="ECO:0000256" key="8">
    <source>
        <dbReference type="ARBA" id="ARBA00022985"/>
    </source>
</evidence>
<keyword evidence="4" id="KW-0444">Lipid biosynthesis</keyword>
<keyword evidence="8" id="KW-0448">Lipopolysaccharide biosynthesis</keyword>
<keyword evidence="2" id="KW-0813">Transport</keyword>
<dbReference type="GO" id="GO:0005886">
    <property type="term" value="C:plasma membrane"/>
    <property type="evidence" value="ECO:0007669"/>
    <property type="project" value="UniProtKB-SubCell"/>
</dbReference>
<keyword evidence="9 12" id="KW-1133">Transmembrane helix</keyword>
<evidence type="ECO:0000313" key="14">
    <source>
        <dbReference type="EMBL" id="EMM7458917.1"/>
    </source>
</evidence>
<dbReference type="GO" id="GO:0009245">
    <property type="term" value="P:lipid A biosynthetic process"/>
    <property type="evidence" value="ECO:0007669"/>
    <property type="project" value="UniProtKB-KW"/>
</dbReference>
<feature type="transmembrane region" description="Helical" evidence="12">
    <location>
        <begin position="179"/>
        <end position="197"/>
    </location>
</feature>
<evidence type="ECO:0000256" key="7">
    <source>
        <dbReference type="ARBA" id="ARBA00022692"/>
    </source>
</evidence>
<dbReference type="InterPro" id="IPR000390">
    <property type="entry name" value="Small_drug/metabolite_transptr"/>
</dbReference>
<dbReference type="Gene3D" id="1.10.3730.20">
    <property type="match status" value="2"/>
</dbReference>
<evidence type="ECO:0000256" key="12">
    <source>
        <dbReference type="SAM" id="Phobius"/>
    </source>
</evidence>
<organism evidence="14 15">
    <name type="scientific">Citrobacter freundii</name>
    <dbReference type="NCBI Taxonomy" id="546"/>
    <lineage>
        <taxon>Bacteria</taxon>
        <taxon>Pseudomonadati</taxon>
        <taxon>Pseudomonadota</taxon>
        <taxon>Gammaproteobacteria</taxon>
        <taxon>Enterobacterales</taxon>
        <taxon>Enterobacteriaceae</taxon>
        <taxon>Citrobacter</taxon>
        <taxon>Citrobacter freundii complex</taxon>
    </lineage>
</organism>
<dbReference type="Proteomes" id="UP001169574">
    <property type="component" value="Unassembled WGS sequence"/>
</dbReference>
<sequence>MTSSGTKTAMTLSVFCILLFAALLHASWNAIVKAGNDKLYSAISVSGTAAIMALICLPFAPQPSAASLPFLAVSTALQVVYTVLVAKTYQVSDMSQTYPLMRGTAPLLVAIISVLFLGDSLSLLAWVGIATICLAILGMAFNGRSGSQRGIILALINACFIAGYTLVDGTGVRLSETALGYTLWTFFLNGSCLLGWAMIARRREASRYLVQQWKKGILGGIGTMGSYGLALWAMTQAPLAVVAALRETSILFGALLAWLLLKEKVAGIRLVAAAGIAVGAVLLRLS</sequence>